<sequence length="79" mass="8616">MPDRRTSDDIYAVPEADLAEQSIPAYPSEPGYIDDGPDEGDAIDPEIAETVSRDAWDADPADVLDQSIPIPFDDEPDLI</sequence>
<gene>
    <name evidence="2" type="ORF">DFR70_10433</name>
</gene>
<dbReference type="Proteomes" id="UP000247569">
    <property type="component" value="Unassembled WGS sequence"/>
</dbReference>
<keyword evidence="3" id="KW-1185">Reference proteome</keyword>
<comment type="caution">
    <text evidence="2">The sequence shown here is derived from an EMBL/GenBank/DDBJ whole genome shotgun (WGS) entry which is preliminary data.</text>
</comment>
<dbReference type="OrthoDB" id="4555474at2"/>
<dbReference type="RefSeq" id="WP_146251095.1">
    <property type="nucleotide sequence ID" value="NZ_QJKF01000004.1"/>
</dbReference>
<feature type="compositionally biased region" description="Acidic residues" evidence="1">
    <location>
        <begin position="35"/>
        <end position="47"/>
    </location>
</feature>
<reference evidence="2 3" key="1">
    <citation type="submission" date="2018-05" db="EMBL/GenBank/DDBJ databases">
        <title>Genomic Encyclopedia of Type Strains, Phase IV (KMG-IV): sequencing the most valuable type-strain genomes for metagenomic binning, comparative biology and taxonomic classification.</title>
        <authorList>
            <person name="Goeker M."/>
        </authorList>
    </citation>
    <scope>NUCLEOTIDE SEQUENCE [LARGE SCALE GENOMIC DNA]</scope>
    <source>
        <strain evidence="2 3">DSM 44704</strain>
    </source>
</reference>
<name>A0A318K5J7_9NOCA</name>
<protein>
    <submittedName>
        <fullName evidence="2">Uncharacterized protein</fullName>
    </submittedName>
</protein>
<evidence type="ECO:0000313" key="3">
    <source>
        <dbReference type="Proteomes" id="UP000247569"/>
    </source>
</evidence>
<feature type="region of interest" description="Disordered" evidence="1">
    <location>
        <begin position="21"/>
        <end position="79"/>
    </location>
</feature>
<accession>A0A318K5J7</accession>
<organism evidence="2 3">
    <name type="scientific">Nocardia tenerifensis</name>
    <dbReference type="NCBI Taxonomy" id="228006"/>
    <lineage>
        <taxon>Bacteria</taxon>
        <taxon>Bacillati</taxon>
        <taxon>Actinomycetota</taxon>
        <taxon>Actinomycetes</taxon>
        <taxon>Mycobacteriales</taxon>
        <taxon>Nocardiaceae</taxon>
        <taxon>Nocardia</taxon>
    </lineage>
</organism>
<dbReference type="EMBL" id="QJKF01000004">
    <property type="protein sequence ID" value="PXX64972.1"/>
    <property type="molecule type" value="Genomic_DNA"/>
</dbReference>
<evidence type="ECO:0000313" key="2">
    <source>
        <dbReference type="EMBL" id="PXX64972.1"/>
    </source>
</evidence>
<evidence type="ECO:0000256" key="1">
    <source>
        <dbReference type="SAM" id="MobiDB-lite"/>
    </source>
</evidence>
<proteinExistence type="predicted"/>
<dbReference type="AlphaFoldDB" id="A0A318K5J7"/>